<dbReference type="InterPro" id="IPR055411">
    <property type="entry name" value="LRR_FXL15/At3g58940/PEG3-like"/>
</dbReference>
<evidence type="ECO:0000313" key="3">
    <source>
        <dbReference type="Proteomes" id="UP001443914"/>
    </source>
</evidence>
<dbReference type="InterPro" id="IPR032675">
    <property type="entry name" value="LRR_dom_sf"/>
</dbReference>
<dbReference type="SUPFAM" id="SSF81383">
    <property type="entry name" value="F-box domain"/>
    <property type="match status" value="1"/>
</dbReference>
<feature type="domain" description="F-box" evidence="1">
    <location>
        <begin position="21"/>
        <end position="69"/>
    </location>
</feature>
<keyword evidence="3" id="KW-1185">Reference proteome</keyword>
<sequence>MHHPNPKECRKILEMKDKGNLDTISSLPDELLANILSFLPTLSAVQTSILSSRWRHLFTLTRNLSFNDREYFGTASLAQCEERKLSFERFVYGVLALHRTSPIHKFSLKLKKTLIYDCSHLLLWTSAAILKGVQHLDLDIVNHPNALPTCILNCQTLTILRIHTFGYDLSVPGVVCLPNLKTLDLHYIRFLDGDSVKRFFVGCSQLKELVVSNCQFTTDHVRVSATKLQKLDLNCCSGHVVIDAPNLANLSHVCTDFIGVDVKNLRSLISIKLTFDSPQVQVLCDIIRGAVNARELILDCGAAKFLAVTEDNPIPTYSKLKRFELDYCYRDTWKYLMVWLANSPQLEIIIFGEGLIKMDDTEDELHPDVALPPFSCNVKIIEVYWFGGHKQELLLLKYLLENAGVLQKLILYKDYTMEMQQELLVKKELLLLPKASTNCTIELKDP</sequence>
<dbReference type="InterPro" id="IPR006566">
    <property type="entry name" value="FBD"/>
</dbReference>
<evidence type="ECO:0000259" key="1">
    <source>
        <dbReference type="PROSITE" id="PS50181"/>
    </source>
</evidence>
<evidence type="ECO:0000313" key="2">
    <source>
        <dbReference type="EMBL" id="KAK9715251.1"/>
    </source>
</evidence>
<dbReference type="EMBL" id="JBDFQZ010000006">
    <property type="protein sequence ID" value="KAK9715252.1"/>
    <property type="molecule type" value="Genomic_DNA"/>
</dbReference>
<dbReference type="Gene3D" id="1.20.1280.50">
    <property type="match status" value="1"/>
</dbReference>
<dbReference type="PROSITE" id="PS50181">
    <property type="entry name" value="FBOX"/>
    <property type="match status" value="1"/>
</dbReference>
<dbReference type="InterPro" id="IPR053781">
    <property type="entry name" value="F-box_AtFBL13-like"/>
</dbReference>
<dbReference type="Pfam" id="PF00646">
    <property type="entry name" value="F-box"/>
    <property type="match status" value="1"/>
</dbReference>
<gene>
    <name evidence="2" type="ORF">RND81_06G152800</name>
</gene>
<dbReference type="Proteomes" id="UP001443914">
    <property type="component" value="Unassembled WGS sequence"/>
</dbReference>
<dbReference type="PANTHER" id="PTHR31900:SF30">
    <property type="entry name" value="SUPERFAMILY PROTEIN, PUTATIVE-RELATED"/>
    <property type="match status" value="1"/>
</dbReference>
<dbReference type="Gene3D" id="3.80.10.10">
    <property type="entry name" value="Ribonuclease Inhibitor"/>
    <property type="match status" value="1"/>
</dbReference>
<name>A0AAW1KA69_SAPOF</name>
<organism evidence="2 3">
    <name type="scientific">Saponaria officinalis</name>
    <name type="common">Common soapwort</name>
    <name type="synonym">Lychnis saponaria</name>
    <dbReference type="NCBI Taxonomy" id="3572"/>
    <lineage>
        <taxon>Eukaryota</taxon>
        <taxon>Viridiplantae</taxon>
        <taxon>Streptophyta</taxon>
        <taxon>Embryophyta</taxon>
        <taxon>Tracheophyta</taxon>
        <taxon>Spermatophyta</taxon>
        <taxon>Magnoliopsida</taxon>
        <taxon>eudicotyledons</taxon>
        <taxon>Gunneridae</taxon>
        <taxon>Pentapetalae</taxon>
        <taxon>Caryophyllales</taxon>
        <taxon>Caryophyllaceae</taxon>
        <taxon>Caryophylleae</taxon>
        <taxon>Saponaria</taxon>
    </lineage>
</organism>
<dbReference type="CDD" id="cd22160">
    <property type="entry name" value="F-box_AtFBL13-like"/>
    <property type="match status" value="1"/>
</dbReference>
<accession>A0AAW1KA69</accession>
<dbReference type="Pfam" id="PF08387">
    <property type="entry name" value="FBD"/>
    <property type="match status" value="1"/>
</dbReference>
<dbReference type="Pfam" id="PF24758">
    <property type="entry name" value="LRR_At5g56370"/>
    <property type="match status" value="1"/>
</dbReference>
<dbReference type="SUPFAM" id="SSF52047">
    <property type="entry name" value="RNI-like"/>
    <property type="match status" value="1"/>
</dbReference>
<dbReference type="InterPro" id="IPR036047">
    <property type="entry name" value="F-box-like_dom_sf"/>
</dbReference>
<dbReference type="SMART" id="SM00579">
    <property type="entry name" value="FBD"/>
    <property type="match status" value="1"/>
</dbReference>
<dbReference type="AlphaFoldDB" id="A0AAW1KA69"/>
<dbReference type="InterPro" id="IPR050232">
    <property type="entry name" value="FBL13/AtMIF1-like"/>
</dbReference>
<dbReference type="EMBL" id="JBDFQZ010000006">
    <property type="protein sequence ID" value="KAK9715251.1"/>
    <property type="molecule type" value="Genomic_DNA"/>
</dbReference>
<dbReference type="PANTHER" id="PTHR31900">
    <property type="entry name" value="F-BOX/RNI SUPERFAMILY PROTEIN-RELATED"/>
    <property type="match status" value="1"/>
</dbReference>
<proteinExistence type="predicted"/>
<dbReference type="InterPro" id="IPR001810">
    <property type="entry name" value="F-box_dom"/>
</dbReference>
<reference evidence="2 3" key="1">
    <citation type="submission" date="2024-03" db="EMBL/GenBank/DDBJ databases">
        <title>WGS assembly of Saponaria officinalis var. Norfolk2.</title>
        <authorList>
            <person name="Jenkins J."/>
            <person name="Shu S."/>
            <person name="Grimwood J."/>
            <person name="Barry K."/>
            <person name="Goodstein D."/>
            <person name="Schmutz J."/>
            <person name="Leebens-Mack J."/>
            <person name="Osbourn A."/>
        </authorList>
    </citation>
    <scope>NUCLEOTIDE SEQUENCE [LARGE SCALE GENOMIC DNA]</scope>
    <source>
        <strain evidence="3">cv. Norfolk2</strain>
        <strain evidence="2">JIC</strain>
        <tissue evidence="2">Leaf</tissue>
    </source>
</reference>
<protein>
    <recommendedName>
        <fullName evidence="1">F-box domain-containing protein</fullName>
    </recommendedName>
</protein>
<comment type="caution">
    <text evidence="2">The sequence shown here is derived from an EMBL/GenBank/DDBJ whole genome shotgun (WGS) entry which is preliminary data.</text>
</comment>